<comment type="catalytic activity">
    <reaction evidence="4">
        <text>Hydrolysis of proteins with broad specificity for peptide bonds, and a preference for a large uncharged residue in P1. Hydrolyzes peptide amides.</text>
        <dbReference type="EC" id="3.4.21.62"/>
    </reaction>
</comment>
<feature type="region of interest" description="Disordered" evidence="7">
    <location>
        <begin position="1"/>
        <end position="104"/>
    </location>
</feature>
<dbReference type="PANTHER" id="PTHR14218:SF15">
    <property type="entry name" value="TRIPEPTIDYL-PEPTIDASE 1"/>
    <property type="match status" value="1"/>
</dbReference>
<dbReference type="PROSITE" id="PS51695">
    <property type="entry name" value="SEDOLISIN"/>
    <property type="match status" value="1"/>
</dbReference>
<dbReference type="Pfam" id="PF00082">
    <property type="entry name" value="Peptidase_S8"/>
    <property type="match status" value="1"/>
</dbReference>
<reference evidence="9" key="1">
    <citation type="submission" date="2021-01" db="EMBL/GenBank/DDBJ databases">
        <authorList>
            <person name="Corre E."/>
            <person name="Pelletier E."/>
            <person name="Niang G."/>
            <person name="Scheremetjew M."/>
            <person name="Finn R."/>
            <person name="Kale V."/>
            <person name="Holt S."/>
            <person name="Cochrane G."/>
            <person name="Meng A."/>
            <person name="Brown T."/>
            <person name="Cohen L."/>
        </authorList>
    </citation>
    <scope>NUCLEOTIDE SEQUENCE</scope>
    <source>
        <strain evidence="9">CCMP3107</strain>
    </source>
</reference>
<dbReference type="GO" id="GO:0006508">
    <property type="term" value="P:proteolysis"/>
    <property type="evidence" value="ECO:0007669"/>
    <property type="project" value="UniProtKB-KW"/>
</dbReference>
<feature type="active site" description="Charge relay system" evidence="6">
    <location>
        <position position="180"/>
    </location>
</feature>
<comment type="caution">
    <text evidence="6">Lacks conserved residue(s) required for the propagation of feature annotation.</text>
</comment>
<proteinExistence type="predicted"/>
<feature type="active site" description="Charge relay system" evidence="6">
    <location>
        <position position="176"/>
    </location>
</feature>
<dbReference type="AlphaFoldDB" id="A0A7S4D977"/>
<keyword evidence="1 6" id="KW-0645">Protease</keyword>
<dbReference type="GO" id="GO:0008240">
    <property type="term" value="F:tripeptidyl-peptidase activity"/>
    <property type="evidence" value="ECO:0007669"/>
    <property type="project" value="TreeGrafter"/>
</dbReference>
<evidence type="ECO:0000313" key="9">
    <source>
        <dbReference type="EMBL" id="CAE0636324.1"/>
    </source>
</evidence>
<keyword evidence="2 6" id="KW-0378">Hydrolase</keyword>
<evidence type="ECO:0000256" key="4">
    <source>
        <dbReference type="ARBA" id="ARBA00023529"/>
    </source>
</evidence>
<dbReference type="SUPFAM" id="SSF52743">
    <property type="entry name" value="Subtilisin-like"/>
    <property type="match status" value="1"/>
</dbReference>
<dbReference type="EC" id="3.4.21.62" evidence="5"/>
<evidence type="ECO:0000256" key="7">
    <source>
        <dbReference type="SAM" id="MobiDB-lite"/>
    </source>
</evidence>
<sequence>MSPRPPSRYEGRARLRAGAAPLPPPPPPPLPGFGALRRTHRSAFSSSPPCASPRRPRTPSVRSKAVIKARQCSDVSSAPRPKKKRRGLLPLRRPNLNLTAGSRAPPNTPSCFQALYGVGAVTGGAAANNSLAVTAFLDEYFSESDLELFWEEYSPLTSGTEVSVSGPNDESDPGGEASLDIQYASAMATGVPISFWSFPGTSLDHNGENEPFLNFMMKLNSEENPPLVVSTSYGEDEGSTSLGYAKRLNQEFMKAGARGVTLIFASGDSGVGSTWDFDCSEEFIGQWPAASPYVTSVGSTAHHDPEIAAYFSSGGFSKRWSRPAYQEATVQAYLDHSAEMLTSETYKHRFAVQGRAFPDLSAQGWRYAVKEDGRTLGVYGTSCSAPTVAGLVALANDARLAAGKAPLGFLNQLIYQRGRDLFTDVQQGHNPGCSSRGFAAVADWDPVTGWGTPDLMKLRSVALELP</sequence>
<dbReference type="CDD" id="cd04056">
    <property type="entry name" value="Peptidases_S53"/>
    <property type="match status" value="1"/>
</dbReference>
<keyword evidence="3 6" id="KW-0720">Serine protease</keyword>
<evidence type="ECO:0000256" key="1">
    <source>
        <dbReference type="ARBA" id="ARBA00022670"/>
    </source>
</evidence>
<organism evidence="9">
    <name type="scientific">Heterosigma akashiwo</name>
    <name type="common">Chromophytic alga</name>
    <name type="synonym">Heterosigma carterae</name>
    <dbReference type="NCBI Taxonomy" id="2829"/>
    <lineage>
        <taxon>Eukaryota</taxon>
        <taxon>Sar</taxon>
        <taxon>Stramenopiles</taxon>
        <taxon>Ochrophyta</taxon>
        <taxon>Raphidophyceae</taxon>
        <taxon>Chattonellales</taxon>
        <taxon>Chattonellaceae</taxon>
        <taxon>Heterosigma</taxon>
    </lineage>
</organism>
<dbReference type="Gene3D" id="3.40.50.200">
    <property type="entry name" value="Peptidase S8/S53 domain"/>
    <property type="match status" value="1"/>
</dbReference>
<dbReference type="InterPro" id="IPR036852">
    <property type="entry name" value="Peptidase_S8/S53_dom_sf"/>
</dbReference>
<name>A0A7S4D977_HETAK</name>
<dbReference type="InterPro" id="IPR030400">
    <property type="entry name" value="Sedolisin_dom"/>
</dbReference>
<dbReference type="InterPro" id="IPR023828">
    <property type="entry name" value="Peptidase_S8_Ser-AS"/>
</dbReference>
<dbReference type="EMBL" id="HBIU01032719">
    <property type="protein sequence ID" value="CAE0636324.1"/>
    <property type="molecule type" value="Transcribed_RNA"/>
</dbReference>
<dbReference type="PANTHER" id="PTHR14218">
    <property type="entry name" value="PROTEASE S8 TRIPEPTIDYL PEPTIDASE I CLN2"/>
    <property type="match status" value="1"/>
</dbReference>
<feature type="domain" description="Peptidase S53" evidence="8">
    <location>
        <begin position="106"/>
        <end position="465"/>
    </location>
</feature>
<dbReference type="InterPro" id="IPR000209">
    <property type="entry name" value="Peptidase_S8/S53_dom"/>
</dbReference>
<feature type="active site" description="Charge relay system" evidence="6">
    <location>
        <position position="382"/>
    </location>
</feature>
<feature type="compositionally biased region" description="Pro residues" evidence="7">
    <location>
        <begin position="21"/>
        <end position="31"/>
    </location>
</feature>
<gene>
    <name evidence="9" type="ORF">HAKA00212_LOCUS15084</name>
</gene>
<evidence type="ECO:0000256" key="6">
    <source>
        <dbReference type="PROSITE-ProRule" id="PRU01032"/>
    </source>
</evidence>
<evidence type="ECO:0000259" key="8">
    <source>
        <dbReference type="PROSITE" id="PS51695"/>
    </source>
</evidence>
<evidence type="ECO:0000256" key="2">
    <source>
        <dbReference type="ARBA" id="ARBA00022801"/>
    </source>
</evidence>
<dbReference type="PROSITE" id="PS00138">
    <property type="entry name" value="SUBTILASE_SER"/>
    <property type="match status" value="1"/>
</dbReference>
<evidence type="ECO:0000256" key="3">
    <source>
        <dbReference type="ARBA" id="ARBA00022825"/>
    </source>
</evidence>
<dbReference type="GO" id="GO:0004252">
    <property type="term" value="F:serine-type endopeptidase activity"/>
    <property type="evidence" value="ECO:0007669"/>
    <property type="project" value="UniProtKB-UniRule"/>
</dbReference>
<accession>A0A7S4D977</accession>
<dbReference type="InterPro" id="IPR050819">
    <property type="entry name" value="Tripeptidyl-peptidase_I"/>
</dbReference>
<evidence type="ECO:0000256" key="5">
    <source>
        <dbReference type="ARBA" id="ARBA00023619"/>
    </source>
</evidence>
<protein>
    <recommendedName>
        <fullName evidence="5">subtilisin</fullName>
        <ecNumber evidence="5">3.4.21.62</ecNumber>
    </recommendedName>
</protein>
<feature type="compositionally biased region" description="Low complexity" evidence="7">
    <location>
        <begin position="88"/>
        <end position="98"/>
    </location>
</feature>
<feature type="compositionally biased region" description="Low complexity" evidence="7">
    <location>
        <begin position="32"/>
        <end position="63"/>
    </location>
</feature>